<organism evidence="1 2">
    <name type="scientific">Moraxella catarrhalis</name>
    <name type="common">Branhamella catarrhalis</name>
    <dbReference type="NCBI Taxonomy" id="480"/>
    <lineage>
        <taxon>Bacteria</taxon>
        <taxon>Pseudomonadati</taxon>
        <taxon>Pseudomonadota</taxon>
        <taxon>Gammaproteobacteria</taxon>
        <taxon>Moraxellales</taxon>
        <taxon>Moraxellaceae</taxon>
        <taxon>Moraxella</taxon>
    </lineage>
</organism>
<evidence type="ECO:0000313" key="1">
    <source>
        <dbReference type="EMBL" id="AZQ92519.1"/>
    </source>
</evidence>
<sequence>MVKLTIKMELVMTTDTKKSALREKIEQFDQLSDTMHDAEKKRTLEEQVEYLKDQGIDPSKTYAKWDDDKKDE</sequence>
<dbReference type="AlphaFoldDB" id="A0A3S9QCP3"/>
<gene>
    <name evidence="1" type="ORF">EJK53_0206</name>
</gene>
<dbReference type="Proteomes" id="UP000280228">
    <property type="component" value="Chromosome"/>
</dbReference>
<name>A0A3S9QCP3_MORCA</name>
<protein>
    <submittedName>
        <fullName evidence="1">Uncharacterized protein</fullName>
    </submittedName>
</protein>
<proteinExistence type="predicted"/>
<dbReference type="EMBL" id="CP034662">
    <property type="protein sequence ID" value="AZQ92519.1"/>
    <property type="molecule type" value="Genomic_DNA"/>
</dbReference>
<reference evidence="1 2" key="1">
    <citation type="submission" date="2018-12" db="EMBL/GenBank/DDBJ databases">
        <title>Persistence of Moraxella catarrhalis in Chronic Obstructive Pulmonary Disease and Regulation of the Hag/MID Adhesin.</title>
        <authorList>
            <person name="Murphy T."/>
            <person name="Zhao X."/>
            <person name="Vyas G."/>
            <person name="Aluvathingal J."/>
            <person name="Nadendla S."/>
            <person name="Tallon L."/>
            <person name="Tettelin H."/>
        </authorList>
    </citation>
    <scope>NUCLEOTIDE SEQUENCE [LARGE SCALE GENOMIC DNA]</scope>
    <source>
        <strain evidence="1 2">46P58B1</strain>
    </source>
</reference>
<evidence type="ECO:0000313" key="2">
    <source>
        <dbReference type="Proteomes" id="UP000280228"/>
    </source>
</evidence>
<accession>A0A3S9QCP3</accession>